<evidence type="ECO:0000256" key="1">
    <source>
        <dbReference type="SAM" id="MobiDB-lite"/>
    </source>
</evidence>
<name>A0A167KW17_CALVF</name>
<dbReference type="InterPro" id="IPR011990">
    <property type="entry name" value="TPR-like_helical_dom_sf"/>
</dbReference>
<dbReference type="Proteomes" id="UP000076738">
    <property type="component" value="Unassembled WGS sequence"/>
</dbReference>
<dbReference type="Gene3D" id="1.25.40.10">
    <property type="entry name" value="Tetratricopeptide repeat domain"/>
    <property type="match status" value="1"/>
</dbReference>
<dbReference type="EMBL" id="KV417291">
    <property type="protein sequence ID" value="KZO95074.1"/>
    <property type="molecule type" value="Genomic_DNA"/>
</dbReference>
<feature type="compositionally biased region" description="Low complexity" evidence="1">
    <location>
        <begin position="18"/>
        <end position="36"/>
    </location>
</feature>
<proteinExistence type="predicted"/>
<sequence>MLSSCSRRTRGVRAAYRLSQALSPSSSSAAQPQSAPGPRSDHARASSSSAQLANPTWSQTFRSPPLPSHSIFLHLTGESAVESESPTLVELRVRSGIQGASVTRLKAVLGVEEEDLLRIVQAAADPRCGAGELLQVAECAKVEPWEALKYVAEHVNNHKRFLHLKERLFMPCIDVATGPRAGRLLLVLVGLKARDQQIAGSDPQVSFTWEELNLAIEKHVAQDTPLALTARASAALAEVAPIRKKEDFGRQRKSHLLAVARDALEREIQDHPGRQSARALWMLGNLYAEGRAQAKKGKAGKRAYEYWKKAAEFGHAPSITRLVYEMSALTSPAPGKPRLLNYAPLQALTYAEMIVLTKPWGGALAANFYYKDDVTPPEVHERRWGVPPDDFKAATRFAWSARLGNWRGKIAWARMILFGRADLDAGLEWMDEYEKLMRERRKEIQESRDSFEEDDDLEAEDVDVDVPDAEPAEPADRRAQMASFKRFDNDGRTICEPPDRPSTRLEKIQAAMRLLDGKAIQDDARLQHIGVYRLAQRLLEEAERGEAAMPTAQDAALDRFRVRNTKIETPVVVVGENPTFLPQAGE</sequence>
<evidence type="ECO:0008006" key="4">
    <source>
        <dbReference type="Google" id="ProtNLM"/>
    </source>
</evidence>
<feature type="region of interest" description="Disordered" evidence="1">
    <location>
        <begin position="16"/>
        <end position="60"/>
    </location>
</feature>
<keyword evidence="3" id="KW-1185">Reference proteome</keyword>
<feature type="compositionally biased region" description="Acidic residues" evidence="1">
    <location>
        <begin position="451"/>
        <end position="473"/>
    </location>
</feature>
<feature type="compositionally biased region" description="Polar residues" evidence="1">
    <location>
        <begin position="51"/>
        <end position="60"/>
    </location>
</feature>
<reference evidence="2 3" key="1">
    <citation type="journal article" date="2016" name="Mol. Biol. Evol.">
        <title>Comparative Genomics of Early-Diverging Mushroom-Forming Fungi Provides Insights into the Origins of Lignocellulose Decay Capabilities.</title>
        <authorList>
            <person name="Nagy L.G."/>
            <person name="Riley R."/>
            <person name="Tritt A."/>
            <person name="Adam C."/>
            <person name="Daum C."/>
            <person name="Floudas D."/>
            <person name="Sun H."/>
            <person name="Yadav J.S."/>
            <person name="Pangilinan J."/>
            <person name="Larsson K.H."/>
            <person name="Matsuura K."/>
            <person name="Barry K."/>
            <person name="Labutti K."/>
            <person name="Kuo R."/>
            <person name="Ohm R.A."/>
            <person name="Bhattacharya S.S."/>
            <person name="Shirouzu T."/>
            <person name="Yoshinaga Y."/>
            <person name="Martin F.M."/>
            <person name="Grigoriev I.V."/>
            <person name="Hibbett D.S."/>
        </authorList>
    </citation>
    <scope>NUCLEOTIDE SEQUENCE [LARGE SCALE GENOMIC DNA]</scope>
    <source>
        <strain evidence="2 3">TUFC12733</strain>
    </source>
</reference>
<evidence type="ECO:0000313" key="2">
    <source>
        <dbReference type="EMBL" id="KZO95074.1"/>
    </source>
</evidence>
<gene>
    <name evidence="2" type="ORF">CALVIDRAFT_538535</name>
</gene>
<evidence type="ECO:0000313" key="3">
    <source>
        <dbReference type="Proteomes" id="UP000076738"/>
    </source>
</evidence>
<accession>A0A167KW17</accession>
<dbReference type="AlphaFoldDB" id="A0A167KW17"/>
<organism evidence="2 3">
    <name type="scientific">Calocera viscosa (strain TUFC12733)</name>
    <dbReference type="NCBI Taxonomy" id="1330018"/>
    <lineage>
        <taxon>Eukaryota</taxon>
        <taxon>Fungi</taxon>
        <taxon>Dikarya</taxon>
        <taxon>Basidiomycota</taxon>
        <taxon>Agaricomycotina</taxon>
        <taxon>Dacrymycetes</taxon>
        <taxon>Dacrymycetales</taxon>
        <taxon>Dacrymycetaceae</taxon>
        <taxon>Calocera</taxon>
    </lineage>
</organism>
<dbReference type="OrthoDB" id="10648521at2759"/>
<protein>
    <recommendedName>
        <fullName evidence="4">HCP-like protein</fullName>
    </recommendedName>
</protein>
<feature type="region of interest" description="Disordered" evidence="1">
    <location>
        <begin position="445"/>
        <end position="478"/>
    </location>
</feature>